<protein>
    <submittedName>
        <fullName evidence="2">Uncharacterized protein</fullName>
    </submittedName>
</protein>
<name>A0ABW9QX83_9ACTN</name>
<feature type="compositionally biased region" description="Basic and acidic residues" evidence="1">
    <location>
        <begin position="1"/>
        <end position="16"/>
    </location>
</feature>
<dbReference type="EMBL" id="WJHE01000765">
    <property type="protein sequence ID" value="MST33897.1"/>
    <property type="molecule type" value="Genomic_DNA"/>
</dbReference>
<comment type="caution">
    <text evidence="2">The sequence shown here is derived from an EMBL/GenBank/DDBJ whole genome shotgun (WGS) entry which is preliminary data.</text>
</comment>
<evidence type="ECO:0000313" key="2">
    <source>
        <dbReference type="EMBL" id="MST33897.1"/>
    </source>
</evidence>
<keyword evidence="3" id="KW-1185">Reference proteome</keyword>
<organism evidence="2 3">
    <name type="scientific">Acidiferrimicrobium australe</name>
    <dbReference type="NCBI Taxonomy" id="2664430"/>
    <lineage>
        <taxon>Bacteria</taxon>
        <taxon>Bacillati</taxon>
        <taxon>Actinomycetota</taxon>
        <taxon>Acidimicrobiia</taxon>
        <taxon>Acidimicrobiales</taxon>
        <taxon>Acidimicrobiaceae</taxon>
        <taxon>Acidiferrimicrobium</taxon>
    </lineage>
</organism>
<feature type="region of interest" description="Disordered" evidence="1">
    <location>
        <begin position="1"/>
        <end position="63"/>
    </location>
</feature>
<evidence type="ECO:0000256" key="1">
    <source>
        <dbReference type="SAM" id="MobiDB-lite"/>
    </source>
</evidence>
<feature type="compositionally biased region" description="Basic and acidic residues" evidence="1">
    <location>
        <begin position="40"/>
        <end position="63"/>
    </location>
</feature>
<accession>A0ABW9QX83</accession>
<reference evidence="2 3" key="1">
    <citation type="submission" date="2019-11" db="EMBL/GenBank/DDBJ databases">
        <title>Acidiferrimicrobium australis gen. nov., sp. nov., an acidophilic and obligately heterotrophic, member of the Actinobacteria that catalyses dissimilatory oxido- reduction of iron isolated from metal-rich acidic water in Chile.</title>
        <authorList>
            <person name="Gonzalez D."/>
            <person name="Huber K."/>
            <person name="Hedrich S."/>
            <person name="Rojas-Villalobos C."/>
            <person name="Quatrini R."/>
            <person name="Dinamarca M.A."/>
            <person name="Schwarz A."/>
            <person name="Canales C."/>
            <person name="Nancucheo I."/>
        </authorList>
    </citation>
    <scope>NUCLEOTIDE SEQUENCE [LARGE SCALE GENOMIC DNA]</scope>
    <source>
        <strain evidence="2 3">USS-CCA1</strain>
    </source>
</reference>
<sequence length="63" mass="6505">MGETPRPDPERVEARAGDLLPDEAGSADPEAQAAAILADSDERGRDRAGGAVEHRRSGEAPPG</sequence>
<proteinExistence type="predicted"/>
<dbReference type="Proteomes" id="UP000437736">
    <property type="component" value="Unassembled WGS sequence"/>
</dbReference>
<evidence type="ECO:0000313" key="3">
    <source>
        <dbReference type="Proteomes" id="UP000437736"/>
    </source>
</evidence>
<gene>
    <name evidence="2" type="ORF">GHK86_14360</name>
</gene>